<evidence type="ECO:0000313" key="3">
    <source>
        <dbReference type="EMBL" id="MBN7811163.1"/>
    </source>
</evidence>
<dbReference type="PROSITE" id="PS51257">
    <property type="entry name" value="PROKAR_LIPOPROTEIN"/>
    <property type="match status" value="1"/>
</dbReference>
<dbReference type="EMBL" id="JAFKCT010000003">
    <property type="protein sequence ID" value="MBN7811163.1"/>
    <property type="molecule type" value="Genomic_DNA"/>
</dbReference>
<dbReference type="SMART" id="SM00450">
    <property type="entry name" value="RHOD"/>
    <property type="match status" value="1"/>
</dbReference>
<gene>
    <name evidence="3" type="ORF">J0A68_09355</name>
</gene>
<comment type="caution">
    <text evidence="3">The sequence shown here is derived from an EMBL/GenBank/DDBJ whole genome shotgun (WGS) entry which is preliminary data.</text>
</comment>
<dbReference type="PANTHER" id="PTHR45431:SF3">
    <property type="entry name" value="RHODANESE-LIKE DOMAIN-CONTAINING PROTEIN 15, CHLOROPLASTIC"/>
    <property type="match status" value="1"/>
</dbReference>
<feature type="signal peptide" evidence="1">
    <location>
        <begin position="1"/>
        <end position="19"/>
    </location>
</feature>
<reference evidence="3 4" key="1">
    <citation type="submission" date="2021-03" db="EMBL/GenBank/DDBJ databases">
        <title>novel species isolated from a fishpond in China.</title>
        <authorList>
            <person name="Lu H."/>
            <person name="Cai Z."/>
        </authorList>
    </citation>
    <scope>NUCLEOTIDE SEQUENCE [LARGE SCALE GENOMIC DNA]</scope>
    <source>
        <strain evidence="3 4">H41</strain>
    </source>
</reference>
<dbReference type="InterPro" id="IPR052367">
    <property type="entry name" value="Thiosulfate_ST/Rhodanese-like"/>
</dbReference>
<organism evidence="3 4">
    <name type="scientific">Algoriphagus oliviformis</name>
    <dbReference type="NCBI Taxonomy" id="2811231"/>
    <lineage>
        <taxon>Bacteria</taxon>
        <taxon>Pseudomonadati</taxon>
        <taxon>Bacteroidota</taxon>
        <taxon>Cytophagia</taxon>
        <taxon>Cytophagales</taxon>
        <taxon>Cyclobacteriaceae</taxon>
        <taxon>Algoriphagus</taxon>
    </lineage>
</organism>
<dbReference type="CDD" id="cd00158">
    <property type="entry name" value="RHOD"/>
    <property type="match status" value="1"/>
</dbReference>
<keyword evidence="1" id="KW-0732">Signal</keyword>
<dbReference type="Gene3D" id="3.40.250.10">
    <property type="entry name" value="Rhodanese-like domain"/>
    <property type="match status" value="1"/>
</dbReference>
<keyword evidence="4" id="KW-1185">Reference proteome</keyword>
<feature type="domain" description="Rhodanese" evidence="2">
    <location>
        <begin position="48"/>
        <end position="138"/>
    </location>
</feature>
<dbReference type="Proteomes" id="UP000664317">
    <property type="component" value="Unassembled WGS sequence"/>
</dbReference>
<dbReference type="InterPro" id="IPR001763">
    <property type="entry name" value="Rhodanese-like_dom"/>
</dbReference>
<proteinExistence type="predicted"/>
<feature type="chain" id="PRO_5045797868" evidence="1">
    <location>
        <begin position="20"/>
        <end position="139"/>
    </location>
</feature>
<evidence type="ECO:0000259" key="2">
    <source>
        <dbReference type="PROSITE" id="PS50206"/>
    </source>
</evidence>
<dbReference type="SUPFAM" id="SSF52821">
    <property type="entry name" value="Rhodanese/Cell cycle control phosphatase"/>
    <property type="match status" value="1"/>
</dbReference>
<sequence length="139" mass="14679">MKKALILAFSILFAVLSCGTKKDGESTAKVEATTQTVTNLDPKAFQEKSAEAIVLDVRTPEEVAAGKIAGAIAIDFYGSDFLEKAKELPKDREILVYCAVGARSAEAAEMLAKEGFAGVYHLGGGIRAWTAAGLPTVQE</sequence>
<name>A0ABS3C211_9BACT</name>
<protein>
    <submittedName>
        <fullName evidence="3">Rhodanese-like domain-containing protein</fullName>
    </submittedName>
</protein>
<dbReference type="RefSeq" id="WP_206577946.1">
    <property type="nucleotide sequence ID" value="NZ_JAFKCT010000003.1"/>
</dbReference>
<evidence type="ECO:0000313" key="4">
    <source>
        <dbReference type="Proteomes" id="UP000664317"/>
    </source>
</evidence>
<dbReference type="PANTHER" id="PTHR45431">
    <property type="entry name" value="RHODANESE-LIKE DOMAIN-CONTAINING PROTEIN 15, CHLOROPLASTIC"/>
    <property type="match status" value="1"/>
</dbReference>
<dbReference type="PROSITE" id="PS50206">
    <property type="entry name" value="RHODANESE_3"/>
    <property type="match status" value="1"/>
</dbReference>
<dbReference type="Pfam" id="PF00581">
    <property type="entry name" value="Rhodanese"/>
    <property type="match status" value="1"/>
</dbReference>
<dbReference type="InterPro" id="IPR036873">
    <property type="entry name" value="Rhodanese-like_dom_sf"/>
</dbReference>
<evidence type="ECO:0000256" key="1">
    <source>
        <dbReference type="SAM" id="SignalP"/>
    </source>
</evidence>
<accession>A0ABS3C211</accession>